<evidence type="ECO:0000313" key="1">
    <source>
        <dbReference type="EMBL" id="DAD40100.1"/>
    </source>
</evidence>
<accession>A0A822Z665</accession>
<dbReference type="AlphaFoldDB" id="A0A822Z665"/>
<keyword evidence="2" id="KW-1185">Reference proteome</keyword>
<reference evidence="1 2" key="1">
    <citation type="journal article" date="2020" name="Mol. Biol. Evol.">
        <title>Distinct Expression and Methylation Patterns for Genes with Different Fates following a Single Whole-Genome Duplication in Flowering Plants.</title>
        <authorList>
            <person name="Shi T."/>
            <person name="Rahmani R.S."/>
            <person name="Gugger P.F."/>
            <person name="Wang M."/>
            <person name="Li H."/>
            <person name="Zhang Y."/>
            <person name="Li Z."/>
            <person name="Wang Q."/>
            <person name="Van de Peer Y."/>
            <person name="Marchal K."/>
            <person name="Chen J."/>
        </authorList>
    </citation>
    <scope>NUCLEOTIDE SEQUENCE [LARGE SCALE GENOMIC DNA]</scope>
    <source>
        <tissue evidence="1">Leaf</tissue>
    </source>
</reference>
<evidence type="ECO:0000313" key="2">
    <source>
        <dbReference type="Proteomes" id="UP000607653"/>
    </source>
</evidence>
<organism evidence="1 2">
    <name type="scientific">Nelumbo nucifera</name>
    <name type="common">Sacred lotus</name>
    <dbReference type="NCBI Taxonomy" id="4432"/>
    <lineage>
        <taxon>Eukaryota</taxon>
        <taxon>Viridiplantae</taxon>
        <taxon>Streptophyta</taxon>
        <taxon>Embryophyta</taxon>
        <taxon>Tracheophyta</taxon>
        <taxon>Spermatophyta</taxon>
        <taxon>Magnoliopsida</taxon>
        <taxon>Proteales</taxon>
        <taxon>Nelumbonaceae</taxon>
        <taxon>Nelumbo</taxon>
    </lineage>
</organism>
<dbReference type="EMBL" id="DUZY01000005">
    <property type="protein sequence ID" value="DAD40100.1"/>
    <property type="molecule type" value="Genomic_DNA"/>
</dbReference>
<protein>
    <submittedName>
        <fullName evidence="1">Uncharacterized protein</fullName>
    </submittedName>
</protein>
<sequence>MTRSKSNSKQQINDTIYQININEAIKTANFSRKKSKIYIALLWVMFDVSDIQGRIGAAQALKPGEGESS</sequence>
<name>A0A822Z665_NELNU</name>
<dbReference type="Proteomes" id="UP000607653">
    <property type="component" value="Unassembled WGS sequence"/>
</dbReference>
<proteinExistence type="predicted"/>
<comment type="caution">
    <text evidence="1">The sequence shown here is derived from an EMBL/GenBank/DDBJ whole genome shotgun (WGS) entry which is preliminary data.</text>
</comment>
<gene>
    <name evidence="1" type="ORF">HUJ06_014423</name>
</gene>